<evidence type="ECO:0000313" key="2">
    <source>
        <dbReference type="EMBL" id="OAQ62983.1"/>
    </source>
</evidence>
<protein>
    <submittedName>
        <fullName evidence="2">Uncharacterized protein</fullName>
    </submittedName>
</protein>
<dbReference type="AlphaFoldDB" id="A0A179FD51"/>
<sequence>MSLTSSPQQNISALLGRRQVATIPKDQQKILEKDGSWAVEENQRQGVPQVPSHVLETITEAYLLRRKREPQDAKNLTETALASVVKDDVIPEEGTSDRKPQEQVDSERHGSDEEKEDSPPSSPAISWEESPPRDHPAPKFTPAPPIESQAVEETPMMNPRNEGQISHPLDFHAHVREDDDEDEDEMDTELPQANEQTDARVNLEPARAQPTSTPAMDMHSQSMQIETPPCAQPNQNIIPATVNIQKPADEKPEDGQKRQRFKPIRFEGTTPVKPASASTSFTRLPNTLHITEVDSSLSTSSSSLIPATCAIASTQNTAIAHIPQESRAETHITIVESQPASIHREISPPDTSNPYTLFITVYPDYKSNNGTLKNFIKACLCLEYLESERALRECLYDDFIRAFAAGYLKYVLSAGEGQEPLPAIEWFNMLEGQPEYTLMVITRENLRTVLGMFPEEVAKARRYISHEAKDKAVETKKRNRTEDRMDIDVQTPDMSPPGPARSRRRHSPQLGSDAPVHPPVPASSSRSRGARASQYFERMASFGKSSTVRKRSAEEQARLREHFLRRKTGSGLGSGSRHGST</sequence>
<dbReference type="Proteomes" id="UP000078397">
    <property type="component" value="Unassembled WGS sequence"/>
</dbReference>
<evidence type="ECO:0000313" key="3">
    <source>
        <dbReference type="Proteomes" id="UP000078397"/>
    </source>
</evidence>
<gene>
    <name evidence="2" type="ORF">VFPPC_08902</name>
</gene>
<feature type="region of interest" description="Disordered" evidence="1">
    <location>
        <begin position="66"/>
        <end position="167"/>
    </location>
</feature>
<dbReference type="STRING" id="1380566.A0A179FD51"/>
<keyword evidence="3" id="KW-1185">Reference proteome</keyword>
<feature type="compositionally biased region" description="Basic and acidic residues" evidence="1">
    <location>
        <begin position="469"/>
        <end position="487"/>
    </location>
</feature>
<name>A0A179FD51_METCM</name>
<dbReference type="EMBL" id="LSBJ02000006">
    <property type="protein sequence ID" value="OAQ62983.1"/>
    <property type="molecule type" value="Genomic_DNA"/>
</dbReference>
<reference evidence="2 3" key="1">
    <citation type="journal article" date="2016" name="PLoS Pathog.">
        <title>Biosynthesis of antibiotic leucinostatins in bio-control fungus Purpureocillium lilacinum and their inhibition on phytophthora revealed by genome mining.</title>
        <authorList>
            <person name="Wang G."/>
            <person name="Liu Z."/>
            <person name="Lin R."/>
            <person name="Li E."/>
            <person name="Mao Z."/>
            <person name="Ling J."/>
            <person name="Yang Y."/>
            <person name="Yin W.B."/>
            <person name="Xie B."/>
        </authorList>
    </citation>
    <scope>NUCLEOTIDE SEQUENCE [LARGE SCALE GENOMIC DNA]</scope>
    <source>
        <strain evidence="2">170</strain>
    </source>
</reference>
<feature type="compositionally biased region" description="Gly residues" evidence="1">
    <location>
        <begin position="570"/>
        <end position="581"/>
    </location>
</feature>
<accession>A0A179FD51</accession>
<feature type="compositionally biased region" description="Low complexity" evidence="1">
    <location>
        <begin position="522"/>
        <end position="533"/>
    </location>
</feature>
<evidence type="ECO:0000256" key="1">
    <source>
        <dbReference type="SAM" id="MobiDB-lite"/>
    </source>
</evidence>
<proteinExistence type="predicted"/>
<feature type="compositionally biased region" description="Basic and acidic residues" evidence="1">
    <location>
        <begin position="551"/>
        <end position="562"/>
    </location>
</feature>
<feature type="region of interest" description="Disordered" evidence="1">
    <location>
        <begin position="469"/>
        <end position="581"/>
    </location>
</feature>
<dbReference type="OrthoDB" id="3538943at2759"/>
<feature type="compositionally biased region" description="Basic and acidic residues" evidence="1">
    <location>
        <begin position="85"/>
        <end position="112"/>
    </location>
</feature>
<organism evidence="2 3">
    <name type="scientific">Pochonia chlamydosporia 170</name>
    <dbReference type="NCBI Taxonomy" id="1380566"/>
    <lineage>
        <taxon>Eukaryota</taxon>
        <taxon>Fungi</taxon>
        <taxon>Dikarya</taxon>
        <taxon>Ascomycota</taxon>
        <taxon>Pezizomycotina</taxon>
        <taxon>Sordariomycetes</taxon>
        <taxon>Hypocreomycetidae</taxon>
        <taxon>Hypocreales</taxon>
        <taxon>Clavicipitaceae</taxon>
        <taxon>Pochonia</taxon>
    </lineage>
</organism>
<dbReference type="KEGG" id="pchm:VFPPC_08902"/>
<dbReference type="RefSeq" id="XP_018140563.1">
    <property type="nucleotide sequence ID" value="XM_018287526.1"/>
</dbReference>
<comment type="caution">
    <text evidence="2">The sequence shown here is derived from an EMBL/GenBank/DDBJ whole genome shotgun (WGS) entry which is preliminary data.</text>
</comment>
<dbReference type="GeneID" id="28851520"/>